<sequence length="170" mass="18223">MAIFFVNLNDSTIVALTQAAKVGAASTKGEEYEPTTKDAPFETINVNSGMNDQAREDVLPQGGDVVAKGGNLSDDVALKTRNVVIESVASLPPEVDIVQSQAGELVDEVGELAEEVSAKITLESADDVVRAKVGQVEERFLPMQRVVLKILKLVRMKKKVGDSDSEDEPP</sequence>
<gene>
    <name evidence="1" type="ORF">K7X08_021988</name>
</gene>
<evidence type="ECO:0000313" key="2">
    <source>
        <dbReference type="Proteomes" id="UP001152561"/>
    </source>
</evidence>
<protein>
    <submittedName>
        <fullName evidence="1">Uncharacterized protein</fullName>
    </submittedName>
</protein>
<proteinExistence type="predicted"/>
<keyword evidence="2" id="KW-1185">Reference proteome</keyword>
<reference evidence="2" key="1">
    <citation type="journal article" date="2023" name="Proc. Natl. Acad. Sci. U.S.A.">
        <title>Genomic and structural basis for evolution of tropane alkaloid biosynthesis.</title>
        <authorList>
            <person name="Wanga Y.-J."/>
            <person name="Taina T."/>
            <person name="Yua J.-Y."/>
            <person name="Lia J."/>
            <person name="Xua B."/>
            <person name="Chenc J."/>
            <person name="D'Auriad J.C."/>
            <person name="Huanga J.-P."/>
            <person name="Huanga S.-X."/>
        </authorList>
    </citation>
    <scope>NUCLEOTIDE SEQUENCE [LARGE SCALE GENOMIC DNA]</scope>
    <source>
        <strain evidence="2">cv. KIB-2019</strain>
    </source>
</reference>
<organism evidence="1 2">
    <name type="scientific">Anisodus acutangulus</name>
    <dbReference type="NCBI Taxonomy" id="402998"/>
    <lineage>
        <taxon>Eukaryota</taxon>
        <taxon>Viridiplantae</taxon>
        <taxon>Streptophyta</taxon>
        <taxon>Embryophyta</taxon>
        <taxon>Tracheophyta</taxon>
        <taxon>Spermatophyta</taxon>
        <taxon>Magnoliopsida</taxon>
        <taxon>eudicotyledons</taxon>
        <taxon>Gunneridae</taxon>
        <taxon>Pentapetalae</taxon>
        <taxon>asterids</taxon>
        <taxon>lamiids</taxon>
        <taxon>Solanales</taxon>
        <taxon>Solanaceae</taxon>
        <taxon>Solanoideae</taxon>
        <taxon>Hyoscyameae</taxon>
        <taxon>Anisodus</taxon>
    </lineage>
</organism>
<evidence type="ECO:0000313" key="1">
    <source>
        <dbReference type="EMBL" id="KAJ8528296.1"/>
    </source>
</evidence>
<dbReference type="Proteomes" id="UP001152561">
    <property type="component" value="Unassembled WGS sequence"/>
</dbReference>
<name>A0A9Q1L678_9SOLA</name>
<dbReference type="EMBL" id="JAJAGQ010000023">
    <property type="protein sequence ID" value="KAJ8528296.1"/>
    <property type="molecule type" value="Genomic_DNA"/>
</dbReference>
<comment type="caution">
    <text evidence="1">The sequence shown here is derived from an EMBL/GenBank/DDBJ whole genome shotgun (WGS) entry which is preliminary data.</text>
</comment>
<dbReference type="AlphaFoldDB" id="A0A9Q1L678"/>
<accession>A0A9Q1L678</accession>